<accession>T2IYJ4</accession>
<feature type="domain" description="Transposase IS4-like" evidence="1">
    <location>
        <begin position="47"/>
        <end position="304"/>
    </location>
</feature>
<dbReference type="GO" id="GO:0004803">
    <property type="term" value="F:transposase activity"/>
    <property type="evidence" value="ECO:0007669"/>
    <property type="project" value="InterPro"/>
</dbReference>
<gene>
    <name evidence="2" type="ORF">CWATWH0005_833</name>
</gene>
<reference evidence="2 3" key="1">
    <citation type="submission" date="2013-01" db="EMBL/GenBank/DDBJ databases">
        <authorList>
            <person name="Bench S."/>
        </authorList>
    </citation>
    <scope>NUCLEOTIDE SEQUENCE [LARGE SCALE GENOMIC DNA]</scope>
    <source>
        <strain evidence="2 3">WH 0005</strain>
    </source>
</reference>
<organism evidence="2 3">
    <name type="scientific">Crocosphaera watsonii WH 0005</name>
    <dbReference type="NCBI Taxonomy" id="423472"/>
    <lineage>
        <taxon>Bacteria</taxon>
        <taxon>Bacillati</taxon>
        <taxon>Cyanobacteriota</taxon>
        <taxon>Cyanophyceae</taxon>
        <taxon>Oscillatoriophycideae</taxon>
        <taxon>Chroococcales</taxon>
        <taxon>Aphanothecaceae</taxon>
        <taxon>Crocosphaera</taxon>
    </lineage>
</organism>
<comment type="caution">
    <text evidence="2">The sequence shown here is derived from an EMBL/GenBank/DDBJ whole genome shotgun (WGS) entry which is preliminary data.</text>
</comment>
<evidence type="ECO:0000313" key="2">
    <source>
        <dbReference type="EMBL" id="CCQ58083.1"/>
    </source>
</evidence>
<dbReference type="InterPro" id="IPR047952">
    <property type="entry name" value="Transpos_IS4"/>
</dbReference>
<dbReference type="RefSeq" id="WP_021833761.1">
    <property type="nucleotide sequence ID" value="NZ_CAQL01000959.1"/>
</dbReference>
<dbReference type="SUPFAM" id="SSF53098">
    <property type="entry name" value="Ribonuclease H-like"/>
    <property type="match status" value="1"/>
</dbReference>
<dbReference type="PANTHER" id="PTHR37529">
    <property type="entry name" value="TRANSPOSASE INSG FOR INSERTION SEQUENCE ELEMENT IS4-RELATED"/>
    <property type="match status" value="1"/>
</dbReference>
<evidence type="ECO:0000259" key="1">
    <source>
        <dbReference type="Pfam" id="PF01609"/>
    </source>
</evidence>
<dbReference type="NCBIfam" id="NF033592">
    <property type="entry name" value="transpos_IS4_1"/>
    <property type="match status" value="1"/>
</dbReference>
<dbReference type="InterPro" id="IPR012337">
    <property type="entry name" value="RNaseH-like_sf"/>
</dbReference>
<evidence type="ECO:0000313" key="3">
    <source>
        <dbReference type="Proteomes" id="UP000017981"/>
    </source>
</evidence>
<dbReference type="GO" id="GO:0003677">
    <property type="term" value="F:DNA binding"/>
    <property type="evidence" value="ECO:0007669"/>
    <property type="project" value="InterPro"/>
</dbReference>
<dbReference type="GO" id="GO:0006313">
    <property type="term" value="P:DNA transposition"/>
    <property type="evidence" value="ECO:0007669"/>
    <property type="project" value="InterPro"/>
</dbReference>
<dbReference type="Proteomes" id="UP000017981">
    <property type="component" value="Unassembled WGS sequence"/>
</dbReference>
<dbReference type="PANTHER" id="PTHR37529:SF1">
    <property type="entry name" value="TRANSPOSASE INSG FOR INSERTION SEQUENCE ELEMENT IS4-RELATED"/>
    <property type="match status" value="1"/>
</dbReference>
<dbReference type="AlphaFoldDB" id="T2IYJ4"/>
<dbReference type="InterPro" id="IPR002559">
    <property type="entry name" value="Transposase_11"/>
</dbReference>
<sequence>MRLETPSENTSAYCQARKRLPEKIFKKLLESSAKHNEEKVDKKHLWHGRCVKSIDGSTVSMPDSLKNQEAYPQHGSQKKGCGFPLAKIGVLFSYATGSVVGIVVDIFKTHDIKLARKLTDYLDPGDILLGDRTFCSYIDIYLWKKKGIDSVMRLHQGRLQKGKKKPKYTVNPPFKKKKKTRKCPHGAAALAKRDRLILWEKPKRKPQDISRKKFDSLPKDLVLREVHCYICIPGFRTKEIIVVTTLLDAIEYPSSDILDLYDSRWQAEVNLRNIKTTLGMDILSCQTPEMIRKEIYVYLLAYNLLRSIMYDAGDTFDRKPIRLSLQATRQHLNNFSTKWVYKTKKRVNEIYRTMLNKVADSYEKRRVGRVEPRVRKRRPKSYPLMQEPRSVLRAKMKSA</sequence>
<dbReference type="Pfam" id="PF01609">
    <property type="entry name" value="DDE_Tnp_1"/>
    <property type="match status" value="1"/>
</dbReference>
<proteinExistence type="predicted"/>
<protein>
    <submittedName>
        <fullName evidence="2">COG3385: FOG: Transposase and inactivated derivatives</fullName>
    </submittedName>
</protein>
<name>T2IYJ4_CROWT</name>
<reference evidence="2 3" key="2">
    <citation type="submission" date="2013-09" db="EMBL/GenBank/DDBJ databases">
        <title>Whole genome comparison of six Crocosphaera watsonii strains with differing phenotypes.</title>
        <authorList>
            <person name="Bench S.R."/>
            <person name="Heller P."/>
            <person name="Frank I."/>
            <person name="Arciniega M."/>
            <person name="Shilova I.N."/>
            <person name="Zehr J.P."/>
        </authorList>
    </citation>
    <scope>NUCLEOTIDE SEQUENCE [LARGE SCALE GENOMIC DNA]</scope>
    <source>
        <strain evidence="2 3">WH 0005</strain>
    </source>
</reference>
<dbReference type="EMBL" id="CAQL01000959">
    <property type="protein sequence ID" value="CCQ58083.1"/>
    <property type="molecule type" value="Genomic_DNA"/>
</dbReference>